<organism evidence="2 3">
    <name type="scientific">Microbacterium imperiale</name>
    <dbReference type="NCBI Taxonomy" id="33884"/>
    <lineage>
        <taxon>Bacteria</taxon>
        <taxon>Bacillati</taxon>
        <taxon>Actinomycetota</taxon>
        <taxon>Actinomycetes</taxon>
        <taxon>Micrococcales</taxon>
        <taxon>Microbacteriaceae</taxon>
        <taxon>Microbacterium</taxon>
    </lineage>
</organism>
<dbReference type="Proteomes" id="UP001142317">
    <property type="component" value="Unassembled WGS sequence"/>
</dbReference>
<proteinExistence type="predicted"/>
<feature type="transmembrane region" description="Helical" evidence="1">
    <location>
        <begin position="69"/>
        <end position="89"/>
    </location>
</feature>
<evidence type="ECO:0000313" key="2">
    <source>
        <dbReference type="EMBL" id="GLJ81222.1"/>
    </source>
</evidence>
<keyword evidence="1" id="KW-0472">Membrane</keyword>
<dbReference type="RefSeq" id="WP_210007359.1">
    <property type="nucleotide sequence ID" value="NZ_BSEO01000014.1"/>
</dbReference>
<keyword evidence="1" id="KW-0812">Transmembrane</keyword>
<feature type="transmembrane region" description="Helical" evidence="1">
    <location>
        <begin position="124"/>
        <end position="145"/>
    </location>
</feature>
<comment type="caution">
    <text evidence="2">The sequence shown here is derived from an EMBL/GenBank/DDBJ whole genome shotgun (WGS) entry which is preliminary data.</text>
</comment>
<sequence>MDRPGGARARRLRAVRGAGSAAIATVLAATAHTISGGLAPLWLIAAATLLATPVSVWLVGRTPSSGRTALVVLASQGLFHTFFSIAGSANPAAASAHVHPGSQLALASVSHAHPASASMTATHLAAAAFTTLALVVGERLIAAIARGIRRFERLMAPVAPVPALVRSSPDRRRRFIVARPVRSFLSLRGPPVATA</sequence>
<feature type="transmembrane region" description="Helical" evidence="1">
    <location>
        <begin position="41"/>
        <end position="60"/>
    </location>
</feature>
<keyword evidence="1" id="KW-1133">Transmembrane helix</keyword>
<keyword evidence="3" id="KW-1185">Reference proteome</keyword>
<evidence type="ECO:0000256" key="1">
    <source>
        <dbReference type="SAM" id="Phobius"/>
    </source>
</evidence>
<reference evidence="2" key="2">
    <citation type="submission" date="2023-01" db="EMBL/GenBank/DDBJ databases">
        <authorList>
            <person name="Sun Q."/>
            <person name="Evtushenko L."/>
        </authorList>
    </citation>
    <scope>NUCLEOTIDE SEQUENCE</scope>
    <source>
        <strain evidence="2">VKM Ac-1447</strain>
    </source>
</reference>
<accession>A0A9W6HJX8</accession>
<protein>
    <submittedName>
        <fullName evidence="2">Uncharacterized protein</fullName>
    </submittedName>
</protein>
<name>A0A9W6HJX8_9MICO</name>
<dbReference type="AlphaFoldDB" id="A0A9W6HJX8"/>
<dbReference type="EMBL" id="BSEO01000014">
    <property type="protein sequence ID" value="GLJ81222.1"/>
    <property type="molecule type" value="Genomic_DNA"/>
</dbReference>
<gene>
    <name evidence="2" type="ORF">GCM10017586_29050</name>
</gene>
<evidence type="ECO:0000313" key="3">
    <source>
        <dbReference type="Proteomes" id="UP001142317"/>
    </source>
</evidence>
<reference evidence="2" key="1">
    <citation type="journal article" date="2014" name="Int. J. Syst. Evol. Microbiol.">
        <title>Complete genome sequence of Corynebacterium casei LMG S-19264T (=DSM 44701T), isolated from a smear-ripened cheese.</title>
        <authorList>
            <consortium name="US DOE Joint Genome Institute (JGI-PGF)"/>
            <person name="Walter F."/>
            <person name="Albersmeier A."/>
            <person name="Kalinowski J."/>
            <person name="Ruckert C."/>
        </authorList>
    </citation>
    <scope>NUCLEOTIDE SEQUENCE</scope>
    <source>
        <strain evidence="2">VKM Ac-1447</strain>
    </source>
</reference>